<dbReference type="Pfam" id="PF01693">
    <property type="entry name" value="Cauli_VI"/>
    <property type="match status" value="1"/>
</dbReference>
<evidence type="ECO:0000256" key="3">
    <source>
        <dbReference type="ARBA" id="ARBA00004065"/>
    </source>
</evidence>
<dbReference type="InterPro" id="IPR002156">
    <property type="entry name" value="RNaseH_domain"/>
</dbReference>
<sequence length="218" mass="23987">MAKKKIYAVRKGHKTGLFDSWAECQKATAGYSGAEFRGFTDREEALAFLKMETEKTVSIDKDREAAGVVEVPENMVIAYVDGSFEKSIGRYAFGCVILTPDGEEIRRSGSGSDPAGVAIRNVAGEMLGAMNAVKWAQENGYPAVEIRYDYEGVEKWVTGVWRAKTPLTSKYAAHMQAAGKELHISFCKVAAHTGNHYNEEADQLAKSALLHTEEEVRI</sequence>
<dbReference type="EMBL" id="WMBC01000001">
    <property type="protein sequence ID" value="MTD60226.1"/>
    <property type="molecule type" value="Genomic_DNA"/>
</dbReference>
<evidence type="ECO:0000256" key="6">
    <source>
        <dbReference type="ARBA" id="ARBA00017721"/>
    </source>
</evidence>
<dbReference type="PROSITE" id="PS50879">
    <property type="entry name" value="RNASE_H_1"/>
    <property type="match status" value="1"/>
</dbReference>
<comment type="cofactor">
    <cofactor evidence="2">
        <name>Mg(2+)</name>
        <dbReference type="ChEBI" id="CHEBI:18420"/>
    </cofactor>
</comment>
<dbReference type="Proteomes" id="UP000437824">
    <property type="component" value="Unassembled WGS sequence"/>
</dbReference>
<keyword evidence="7" id="KW-0540">Nuclease</keyword>
<comment type="similarity">
    <text evidence="4">Belongs to the RNase H family.</text>
</comment>
<evidence type="ECO:0000256" key="10">
    <source>
        <dbReference type="ARBA" id="ARBA00022801"/>
    </source>
</evidence>
<dbReference type="InterPro" id="IPR012337">
    <property type="entry name" value="RNaseH-like_sf"/>
</dbReference>
<feature type="domain" description="RNase H type-1" evidence="12">
    <location>
        <begin position="72"/>
        <end position="210"/>
    </location>
</feature>
<evidence type="ECO:0000313" key="13">
    <source>
        <dbReference type="EMBL" id="MTD60226.1"/>
    </source>
</evidence>
<accession>A0A844GDW7</accession>
<dbReference type="GO" id="GO:0003964">
    <property type="term" value="F:RNA-directed DNA polymerase activity"/>
    <property type="evidence" value="ECO:0007669"/>
    <property type="project" value="UniProtKB-KW"/>
</dbReference>
<gene>
    <name evidence="13" type="ORF">GKZ57_02835</name>
</gene>
<evidence type="ECO:0000256" key="9">
    <source>
        <dbReference type="ARBA" id="ARBA00022759"/>
    </source>
</evidence>
<keyword evidence="10" id="KW-0378">Hydrolase</keyword>
<dbReference type="SUPFAM" id="SSF53098">
    <property type="entry name" value="Ribonuclease H-like"/>
    <property type="match status" value="1"/>
</dbReference>
<protein>
    <recommendedName>
        <fullName evidence="6">Ribonuclease H</fullName>
        <ecNumber evidence="5">3.1.26.4</ecNumber>
    </recommendedName>
</protein>
<evidence type="ECO:0000256" key="7">
    <source>
        <dbReference type="ARBA" id="ARBA00022722"/>
    </source>
</evidence>
<dbReference type="Gene3D" id="3.30.420.10">
    <property type="entry name" value="Ribonuclease H-like superfamily/Ribonuclease H"/>
    <property type="match status" value="1"/>
</dbReference>
<evidence type="ECO:0000256" key="4">
    <source>
        <dbReference type="ARBA" id="ARBA00005300"/>
    </source>
</evidence>
<evidence type="ECO:0000256" key="11">
    <source>
        <dbReference type="ARBA" id="ARBA00022842"/>
    </source>
</evidence>
<dbReference type="AlphaFoldDB" id="A0A844GDW7"/>
<name>A0A844GDW7_9FIRM</name>
<evidence type="ECO:0000256" key="5">
    <source>
        <dbReference type="ARBA" id="ARBA00012180"/>
    </source>
</evidence>
<dbReference type="GO" id="GO:0003676">
    <property type="term" value="F:nucleic acid binding"/>
    <property type="evidence" value="ECO:0007669"/>
    <property type="project" value="InterPro"/>
</dbReference>
<reference evidence="13 14" key="1">
    <citation type="submission" date="2019-11" db="EMBL/GenBank/DDBJ databases">
        <title>Draft genome sequence of Blautia luti DSM 14534T, isolated from human stool.</title>
        <authorList>
            <person name="Ortiz R."/>
            <person name="Melis-Arcos F."/>
            <person name="Covarrubias P."/>
            <person name="Cardenas J.P."/>
            <person name="Perez-Donoso J."/>
            <person name="Almonacid D."/>
        </authorList>
    </citation>
    <scope>NUCLEOTIDE SEQUENCE [LARGE SCALE GENOMIC DNA]</scope>
    <source>
        <strain evidence="13 14">DSM 14534</strain>
    </source>
</reference>
<dbReference type="RefSeq" id="WP_118511012.1">
    <property type="nucleotide sequence ID" value="NZ_WMBC01000001.1"/>
</dbReference>
<dbReference type="InterPro" id="IPR037056">
    <property type="entry name" value="RNase_H1_N_sf"/>
</dbReference>
<dbReference type="InterPro" id="IPR050092">
    <property type="entry name" value="RNase_H"/>
</dbReference>
<keyword evidence="13" id="KW-0548">Nucleotidyltransferase</keyword>
<dbReference type="InterPro" id="IPR009027">
    <property type="entry name" value="Ribosomal_bL9/RNase_H1_N"/>
</dbReference>
<comment type="catalytic activity">
    <reaction evidence="1">
        <text>Endonucleolytic cleavage to 5'-phosphomonoester.</text>
        <dbReference type="EC" id="3.1.26.4"/>
    </reaction>
</comment>
<dbReference type="GO" id="GO:0046872">
    <property type="term" value="F:metal ion binding"/>
    <property type="evidence" value="ECO:0007669"/>
    <property type="project" value="UniProtKB-KW"/>
</dbReference>
<comment type="caution">
    <text evidence="13">The sequence shown here is derived from an EMBL/GenBank/DDBJ whole genome shotgun (WGS) entry which is preliminary data.</text>
</comment>
<comment type="function">
    <text evidence="3">Endonuclease that specifically degrades the RNA of RNA-DNA hybrids.</text>
</comment>
<keyword evidence="13" id="KW-0808">Transferase</keyword>
<keyword evidence="13" id="KW-0695">RNA-directed DNA polymerase</keyword>
<dbReference type="GO" id="GO:0043137">
    <property type="term" value="P:DNA replication, removal of RNA primer"/>
    <property type="evidence" value="ECO:0007669"/>
    <property type="project" value="TreeGrafter"/>
</dbReference>
<dbReference type="EC" id="3.1.26.4" evidence="5"/>
<organism evidence="13 14">
    <name type="scientific">Blautia luti DSM 14534 = JCM 17040</name>
    <dbReference type="NCBI Taxonomy" id="649762"/>
    <lineage>
        <taxon>Bacteria</taxon>
        <taxon>Bacillati</taxon>
        <taxon>Bacillota</taxon>
        <taxon>Clostridia</taxon>
        <taxon>Lachnospirales</taxon>
        <taxon>Lachnospiraceae</taxon>
        <taxon>Blautia</taxon>
    </lineage>
</organism>
<dbReference type="Gene3D" id="3.40.970.10">
    <property type="entry name" value="Ribonuclease H1, N-terminal domain"/>
    <property type="match status" value="1"/>
</dbReference>
<dbReference type="PANTHER" id="PTHR10642">
    <property type="entry name" value="RIBONUCLEASE H1"/>
    <property type="match status" value="1"/>
</dbReference>
<dbReference type="GO" id="GO:0004523">
    <property type="term" value="F:RNA-DNA hybrid ribonuclease activity"/>
    <property type="evidence" value="ECO:0007669"/>
    <property type="project" value="UniProtKB-EC"/>
</dbReference>
<dbReference type="Pfam" id="PF00075">
    <property type="entry name" value="RNase_H"/>
    <property type="match status" value="1"/>
</dbReference>
<evidence type="ECO:0000256" key="2">
    <source>
        <dbReference type="ARBA" id="ARBA00001946"/>
    </source>
</evidence>
<dbReference type="InterPro" id="IPR011320">
    <property type="entry name" value="RNase_H1_N"/>
</dbReference>
<dbReference type="PANTHER" id="PTHR10642:SF26">
    <property type="entry name" value="RIBONUCLEASE H1"/>
    <property type="match status" value="1"/>
</dbReference>
<evidence type="ECO:0000256" key="1">
    <source>
        <dbReference type="ARBA" id="ARBA00000077"/>
    </source>
</evidence>
<evidence type="ECO:0000256" key="8">
    <source>
        <dbReference type="ARBA" id="ARBA00022723"/>
    </source>
</evidence>
<dbReference type="SUPFAM" id="SSF55658">
    <property type="entry name" value="L9 N-domain-like"/>
    <property type="match status" value="1"/>
</dbReference>
<evidence type="ECO:0000313" key="14">
    <source>
        <dbReference type="Proteomes" id="UP000437824"/>
    </source>
</evidence>
<keyword evidence="8" id="KW-0479">Metal-binding</keyword>
<dbReference type="CDD" id="cd09277">
    <property type="entry name" value="RNase_HI_bacteria_like"/>
    <property type="match status" value="1"/>
</dbReference>
<keyword evidence="11" id="KW-0460">Magnesium</keyword>
<dbReference type="FunFam" id="3.40.970.10:FF:000002">
    <property type="entry name" value="Ribonuclease H"/>
    <property type="match status" value="1"/>
</dbReference>
<dbReference type="InterPro" id="IPR036397">
    <property type="entry name" value="RNaseH_sf"/>
</dbReference>
<evidence type="ECO:0000259" key="12">
    <source>
        <dbReference type="PROSITE" id="PS50879"/>
    </source>
</evidence>
<proteinExistence type="inferred from homology"/>
<keyword evidence="9" id="KW-0255">Endonuclease</keyword>